<protein>
    <submittedName>
        <fullName evidence="2">Uncharacterized protein</fullName>
    </submittedName>
</protein>
<name>A0A922ICD6_DERFA</name>
<feature type="compositionally biased region" description="Low complexity" evidence="1">
    <location>
        <begin position="49"/>
        <end position="60"/>
    </location>
</feature>
<keyword evidence="3" id="KW-1185">Reference proteome</keyword>
<evidence type="ECO:0000313" key="2">
    <source>
        <dbReference type="EMBL" id="KAH9528904.1"/>
    </source>
</evidence>
<feature type="compositionally biased region" description="Low complexity" evidence="1">
    <location>
        <begin position="67"/>
        <end position="95"/>
    </location>
</feature>
<accession>A0A922ICD6</accession>
<reference evidence="2" key="1">
    <citation type="submission" date="2013-05" db="EMBL/GenBank/DDBJ databases">
        <authorList>
            <person name="Yim A.K.Y."/>
            <person name="Chan T.F."/>
            <person name="Ji K.M."/>
            <person name="Liu X.Y."/>
            <person name="Zhou J.W."/>
            <person name="Li R.Q."/>
            <person name="Yang K.Y."/>
            <person name="Li J."/>
            <person name="Li M."/>
            <person name="Law P.T.W."/>
            <person name="Wu Y.L."/>
            <person name="Cai Z.L."/>
            <person name="Qin H."/>
            <person name="Bao Y."/>
            <person name="Leung R.K.K."/>
            <person name="Ng P.K.S."/>
            <person name="Zou J."/>
            <person name="Zhong X.J."/>
            <person name="Ran P.X."/>
            <person name="Zhong N.S."/>
            <person name="Liu Z.G."/>
            <person name="Tsui S.K.W."/>
        </authorList>
    </citation>
    <scope>NUCLEOTIDE SEQUENCE</scope>
    <source>
        <strain evidence="2">Derf</strain>
        <tissue evidence="2">Whole organism</tissue>
    </source>
</reference>
<proteinExistence type="predicted"/>
<dbReference type="EMBL" id="ASGP02000001">
    <property type="protein sequence ID" value="KAH9528904.1"/>
    <property type="molecule type" value="Genomic_DNA"/>
</dbReference>
<gene>
    <name evidence="2" type="ORF">DERF_002811</name>
</gene>
<dbReference type="Proteomes" id="UP000790347">
    <property type="component" value="Unassembled WGS sequence"/>
</dbReference>
<feature type="region of interest" description="Disordered" evidence="1">
    <location>
        <begin position="49"/>
        <end position="103"/>
    </location>
</feature>
<sequence length="130" mass="14720">MEHWTVVNTIIKQKLTQQQRIQPTIIISNHSFNQSTNLRENYLNFSTSTETNTNNNNCNNRPPAIRSNSSASSLYPSLNSNNNNIQPSPNSSSSPTKSFTGNVCDDDYDDRNRCLLLIDGVLLPYRNNKQ</sequence>
<evidence type="ECO:0000256" key="1">
    <source>
        <dbReference type="SAM" id="MobiDB-lite"/>
    </source>
</evidence>
<comment type="caution">
    <text evidence="2">The sequence shown here is derived from an EMBL/GenBank/DDBJ whole genome shotgun (WGS) entry which is preliminary data.</text>
</comment>
<reference evidence="2" key="2">
    <citation type="journal article" date="2022" name="Res Sq">
        <title>Comparative Genomics Reveals Insights into the Divergent Evolution of Astigmatic Mites and Household Pest Adaptations.</title>
        <authorList>
            <person name="Xiong Q."/>
            <person name="Wan A.T.-Y."/>
            <person name="Liu X.-Y."/>
            <person name="Fung C.S.-H."/>
            <person name="Xiao X."/>
            <person name="Malainual N."/>
            <person name="Hou J."/>
            <person name="Wang L."/>
            <person name="Wang M."/>
            <person name="Yang K."/>
            <person name="Cui Y."/>
            <person name="Leung E."/>
            <person name="Nong W."/>
            <person name="Shin S.-K."/>
            <person name="Au S."/>
            <person name="Jeong K.Y."/>
            <person name="Chew F.T."/>
            <person name="Hui J."/>
            <person name="Leung T.F."/>
            <person name="Tungtrongchitr A."/>
            <person name="Zhong N."/>
            <person name="Liu Z."/>
            <person name="Tsui S."/>
        </authorList>
    </citation>
    <scope>NUCLEOTIDE SEQUENCE</scope>
    <source>
        <strain evidence="2">Derf</strain>
        <tissue evidence="2">Whole organism</tissue>
    </source>
</reference>
<dbReference type="AlphaFoldDB" id="A0A922ICD6"/>
<organism evidence="2 3">
    <name type="scientific">Dermatophagoides farinae</name>
    <name type="common">American house dust mite</name>
    <dbReference type="NCBI Taxonomy" id="6954"/>
    <lineage>
        <taxon>Eukaryota</taxon>
        <taxon>Metazoa</taxon>
        <taxon>Ecdysozoa</taxon>
        <taxon>Arthropoda</taxon>
        <taxon>Chelicerata</taxon>
        <taxon>Arachnida</taxon>
        <taxon>Acari</taxon>
        <taxon>Acariformes</taxon>
        <taxon>Sarcoptiformes</taxon>
        <taxon>Astigmata</taxon>
        <taxon>Psoroptidia</taxon>
        <taxon>Analgoidea</taxon>
        <taxon>Pyroglyphidae</taxon>
        <taxon>Dermatophagoidinae</taxon>
        <taxon>Dermatophagoides</taxon>
    </lineage>
</organism>
<evidence type="ECO:0000313" key="3">
    <source>
        <dbReference type="Proteomes" id="UP000790347"/>
    </source>
</evidence>